<feature type="signal peptide" evidence="2">
    <location>
        <begin position="1"/>
        <end position="22"/>
    </location>
</feature>
<sequence>MSKYIFVSNLIVTFLMINHVSSIDNLLSAPVPGTPQPDRTTKPPKLLNNFIPAAMHVLQWNIESIQYEPVLVAQTTTTTTTTSTAKPVTTTAAATAKPTTLHKPGYFGPEKPPSTPVPAITPSSAFESLPETTTENGEALLWNDKQFFEWFLQSKYKQIKLENEYSLQLLDPLPLRLLQDIDSERYELSALLDKDNVNEFRKVYDDQYRVSELGLLPSTPTSVNTPNHQVSDRIPGLNGSRKRVPPTKPYIHMLMLYDLLKREAKKYMFNLYEGYSSGILTELASCKSENGQQQLLYVLTRMLQEKNIEKSDVVSRTNAMIAGILKQIEDICNC</sequence>
<evidence type="ECO:0000313" key="3">
    <source>
        <dbReference type="EMBL" id="CAG6598263.1"/>
    </source>
</evidence>
<feature type="region of interest" description="Disordered" evidence="1">
    <location>
        <begin position="219"/>
        <end position="241"/>
    </location>
</feature>
<accession>A0A8D8L186</accession>
<evidence type="ECO:0000256" key="1">
    <source>
        <dbReference type="SAM" id="MobiDB-lite"/>
    </source>
</evidence>
<dbReference type="AlphaFoldDB" id="A0A8D8L186"/>
<evidence type="ECO:0000256" key="2">
    <source>
        <dbReference type="SAM" id="SignalP"/>
    </source>
</evidence>
<name>A0A8D8L186_CULPI</name>
<feature type="compositionally biased region" description="Polar residues" evidence="1">
    <location>
        <begin position="219"/>
        <end position="229"/>
    </location>
</feature>
<organism evidence="3">
    <name type="scientific">Culex pipiens</name>
    <name type="common">House mosquito</name>
    <dbReference type="NCBI Taxonomy" id="7175"/>
    <lineage>
        <taxon>Eukaryota</taxon>
        <taxon>Metazoa</taxon>
        <taxon>Ecdysozoa</taxon>
        <taxon>Arthropoda</taxon>
        <taxon>Hexapoda</taxon>
        <taxon>Insecta</taxon>
        <taxon>Pterygota</taxon>
        <taxon>Neoptera</taxon>
        <taxon>Endopterygota</taxon>
        <taxon>Diptera</taxon>
        <taxon>Nematocera</taxon>
        <taxon>Culicoidea</taxon>
        <taxon>Culicidae</taxon>
        <taxon>Culicinae</taxon>
        <taxon>Culicini</taxon>
        <taxon>Culex</taxon>
        <taxon>Culex</taxon>
    </lineage>
</organism>
<dbReference type="EMBL" id="HBUE01233910">
    <property type="protein sequence ID" value="CAG6546097.1"/>
    <property type="molecule type" value="Transcribed_RNA"/>
</dbReference>
<protein>
    <submittedName>
        <fullName evidence="3">(northern house mosquito) hypothetical protein</fullName>
    </submittedName>
</protein>
<feature type="chain" id="PRO_5033670010" evidence="2">
    <location>
        <begin position="23"/>
        <end position="334"/>
    </location>
</feature>
<reference evidence="3" key="1">
    <citation type="submission" date="2021-05" db="EMBL/GenBank/DDBJ databases">
        <authorList>
            <person name="Alioto T."/>
            <person name="Alioto T."/>
            <person name="Gomez Garrido J."/>
        </authorList>
    </citation>
    <scope>NUCLEOTIDE SEQUENCE</scope>
</reference>
<keyword evidence="2" id="KW-0732">Signal</keyword>
<dbReference type="EMBL" id="HBUE01340776">
    <property type="protein sequence ID" value="CAG6598263.1"/>
    <property type="molecule type" value="Transcribed_RNA"/>
</dbReference>
<proteinExistence type="predicted"/>